<feature type="binding site" evidence="9">
    <location>
        <position position="104"/>
    </location>
    <ligand>
        <name>Zn(2+)</name>
        <dbReference type="ChEBI" id="CHEBI:29105"/>
        <label>2</label>
    </ligand>
</feature>
<dbReference type="Pfam" id="PF14803">
    <property type="entry name" value="Zn_ribbon_Nudix"/>
    <property type="match status" value="1"/>
</dbReference>
<keyword evidence="2 8" id="KW-0240">DNA-directed RNA polymerase</keyword>
<dbReference type="InterPro" id="IPR001529">
    <property type="entry name" value="Zn_ribbon_RPB9"/>
</dbReference>
<dbReference type="OrthoDB" id="282152at2759"/>
<evidence type="ECO:0000256" key="4">
    <source>
        <dbReference type="ARBA" id="ARBA00022771"/>
    </source>
</evidence>
<keyword evidence="7 8" id="KW-0539">Nucleus</keyword>
<proteinExistence type="inferred from homology"/>
<dbReference type="InterPro" id="IPR012164">
    <property type="entry name" value="Rpa12/Rpb9/Rpc10/TFS"/>
</dbReference>
<dbReference type="PIRSF" id="PIRSF005586">
    <property type="entry name" value="RNApol_RpoM"/>
    <property type="match status" value="1"/>
</dbReference>
<accession>A0A1S3TGY4</accession>
<dbReference type="SMART" id="SM00661">
    <property type="entry name" value="RPOL9"/>
    <property type="match status" value="1"/>
</dbReference>
<dbReference type="RefSeq" id="XP_014493021.1">
    <property type="nucleotide sequence ID" value="XM_014637535.2"/>
</dbReference>
<evidence type="ECO:0000256" key="8">
    <source>
        <dbReference type="PIRNR" id="PIRNR005586"/>
    </source>
</evidence>
<dbReference type="InterPro" id="IPR029401">
    <property type="entry name" value="Nudix_N"/>
</dbReference>
<evidence type="ECO:0000256" key="11">
    <source>
        <dbReference type="RuleBase" id="RU003474"/>
    </source>
</evidence>
<feature type="binding site" evidence="9">
    <location>
        <position position="29"/>
    </location>
    <ligand>
        <name>Zn(2+)</name>
        <dbReference type="ChEBI" id="CHEBI:29105"/>
        <label>1</label>
    </ligand>
</feature>
<dbReference type="PANTHER" id="PTHR11239">
    <property type="entry name" value="DNA-DIRECTED RNA POLYMERASE"/>
    <property type="match status" value="1"/>
</dbReference>
<dbReference type="KEGG" id="vra:106755389"/>
<keyword evidence="6 8" id="KW-0804">Transcription</keyword>
<keyword evidence="4 10" id="KW-0863">Zinc-finger</keyword>
<keyword evidence="3 9" id="KW-0479">Metal-binding</keyword>
<evidence type="ECO:0000256" key="7">
    <source>
        <dbReference type="ARBA" id="ARBA00023242"/>
    </source>
</evidence>
<feature type="zinc finger region" description="C4-type" evidence="10">
    <location>
        <begin position="4"/>
        <end position="29"/>
    </location>
</feature>
<comment type="similarity">
    <text evidence="8 11">Belongs to the archaeal rpoM/eukaryotic RPA12/RPB9/RPC11 RNA polymerase family.</text>
</comment>
<dbReference type="RefSeq" id="XP_014493022.1">
    <property type="nucleotide sequence ID" value="XM_014637536.2"/>
</dbReference>
<sequence length="111" mass="13081">MEFCPTCGNMLQFELPYLDRHARFFCSACPYVCYVNNRVKIKRKQRLVKKEIEPIISPDDMKNAPKTEATCPYCGHGEAAFKEFQTRSADEPATLFYRCLNDRCQKQWRED</sequence>
<evidence type="ECO:0000256" key="5">
    <source>
        <dbReference type="ARBA" id="ARBA00022833"/>
    </source>
</evidence>
<evidence type="ECO:0000256" key="1">
    <source>
        <dbReference type="ARBA" id="ARBA00004123"/>
    </source>
</evidence>
<evidence type="ECO:0000256" key="3">
    <source>
        <dbReference type="ARBA" id="ARBA00022723"/>
    </source>
</evidence>
<feature type="binding site" evidence="9">
    <location>
        <position position="7"/>
    </location>
    <ligand>
        <name>Zn(2+)</name>
        <dbReference type="ChEBI" id="CHEBI:29105"/>
        <label>1</label>
    </ligand>
</feature>
<dbReference type="PROSITE" id="PS01030">
    <property type="entry name" value="RNA_POL_M_15KD"/>
    <property type="match status" value="1"/>
</dbReference>
<dbReference type="CDD" id="cd10509">
    <property type="entry name" value="Zn-ribbon_RPC11"/>
    <property type="match status" value="1"/>
</dbReference>
<dbReference type="InterPro" id="IPR034014">
    <property type="entry name" value="Zn_ribbon_RPC11_C"/>
</dbReference>
<dbReference type="PANTHER" id="PTHR11239:SF12">
    <property type="entry name" value="DNA-DIRECTED RNA POLYMERASE III SUBUNIT RPC10"/>
    <property type="match status" value="1"/>
</dbReference>
<name>A0A1S3TGY4_VIGRR</name>
<feature type="domain" description="TFIIS-type" evidence="12">
    <location>
        <begin position="67"/>
        <end position="109"/>
    </location>
</feature>
<evidence type="ECO:0000313" key="13">
    <source>
        <dbReference type="Proteomes" id="UP000087766"/>
    </source>
</evidence>
<dbReference type="AlphaFoldDB" id="A0A1S3TGY4"/>
<comment type="function">
    <text evidence="8">DNA-dependent RNA polymerase catalyzes the transcription of DNA into RNA using the four ribonucleoside triphosphates as substrates.</text>
</comment>
<dbReference type="PROSITE" id="PS51133">
    <property type="entry name" value="ZF_TFIIS_2"/>
    <property type="match status" value="1"/>
</dbReference>
<protein>
    <recommendedName>
        <fullName evidence="8">DNA-directed RNA polymerase subunit</fullName>
    </recommendedName>
</protein>
<dbReference type="GeneID" id="106755389"/>
<dbReference type="Pfam" id="PF01096">
    <property type="entry name" value="Zn_ribbon_TFIIS"/>
    <property type="match status" value="1"/>
</dbReference>
<dbReference type="GO" id="GO:0005666">
    <property type="term" value="C:RNA polymerase III complex"/>
    <property type="evidence" value="ECO:0007669"/>
    <property type="project" value="TreeGrafter"/>
</dbReference>
<dbReference type="GO" id="GO:0003899">
    <property type="term" value="F:DNA-directed RNA polymerase activity"/>
    <property type="evidence" value="ECO:0007669"/>
    <property type="project" value="InterPro"/>
</dbReference>
<evidence type="ECO:0000259" key="12">
    <source>
        <dbReference type="PROSITE" id="PS51133"/>
    </source>
</evidence>
<reference evidence="14 15" key="1">
    <citation type="submission" date="2025-04" db="UniProtKB">
        <authorList>
            <consortium name="RefSeq"/>
        </authorList>
    </citation>
    <scope>IDENTIFICATION</scope>
    <source>
        <tissue evidence="14 15">Leaf</tissue>
    </source>
</reference>
<evidence type="ECO:0000313" key="14">
    <source>
        <dbReference type="RefSeq" id="XP_014493021.1"/>
    </source>
</evidence>
<feature type="binding site" evidence="9">
    <location>
        <position position="99"/>
    </location>
    <ligand>
        <name>Zn(2+)</name>
        <dbReference type="ChEBI" id="CHEBI:29105"/>
        <label>2</label>
    </ligand>
</feature>
<comment type="subcellular location">
    <subcellularLocation>
        <location evidence="1 8">Nucleus</location>
    </subcellularLocation>
</comment>
<evidence type="ECO:0000256" key="2">
    <source>
        <dbReference type="ARBA" id="ARBA00022478"/>
    </source>
</evidence>
<organism evidence="13 14">
    <name type="scientific">Vigna radiata var. radiata</name>
    <name type="common">Mung bean</name>
    <name type="synonym">Phaseolus aureus</name>
    <dbReference type="NCBI Taxonomy" id="3916"/>
    <lineage>
        <taxon>Eukaryota</taxon>
        <taxon>Viridiplantae</taxon>
        <taxon>Streptophyta</taxon>
        <taxon>Embryophyta</taxon>
        <taxon>Tracheophyta</taxon>
        <taxon>Spermatophyta</taxon>
        <taxon>Magnoliopsida</taxon>
        <taxon>eudicotyledons</taxon>
        <taxon>Gunneridae</taxon>
        <taxon>Pentapetalae</taxon>
        <taxon>rosids</taxon>
        <taxon>fabids</taxon>
        <taxon>Fabales</taxon>
        <taxon>Fabaceae</taxon>
        <taxon>Papilionoideae</taxon>
        <taxon>50 kb inversion clade</taxon>
        <taxon>NPAAA clade</taxon>
        <taxon>indigoferoid/millettioid clade</taxon>
        <taxon>Phaseoleae</taxon>
        <taxon>Vigna</taxon>
    </lineage>
</organism>
<dbReference type="GO" id="GO:0006386">
    <property type="term" value="P:termination of RNA polymerase III transcription"/>
    <property type="evidence" value="ECO:0007669"/>
    <property type="project" value="TreeGrafter"/>
</dbReference>
<feature type="binding site" evidence="9">
    <location>
        <position position="26"/>
    </location>
    <ligand>
        <name>Zn(2+)</name>
        <dbReference type="ChEBI" id="CHEBI:29105"/>
        <label>1</label>
    </ligand>
</feature>
<feature type="binding site" evidence="9">
    <location>
        <position position="71"/>
    </location>
    <ligand>
        <name>Zn(2+)</name>
        <dbReference type="ChEBI" id="CHEBI:29105"/>
        <label>2</label>
    </ligand>
</feature>
<evidence type="ECO:0000256" key="6">
    <source>
        <dbReference type="ARBA" id="ARBA00023163"/>
    </source>
</evidence>
<dbReference type="SMART" id="SM00440">
    <property type="entry name" value="ZnF_C2C2"/>
    <property type="match status" value="1"/>
</dbReference>
<evidence type="ECO:0000256" key="10">
    <source>
        <dbReference type="PIRSR" id="PIRSR005586-2"/>
    </source>
</evidence>
<dbReference type="Gene3D" id="2.20.25.10">
    <property type="match status" value="1"/>
</dbReference>
<dbReference type="Gene3D" id="2.20.70.10">
    <property type="match status" value="1"/>
</dbReference>
<dbReference type="Proteomes" id="UP000087766">
    <property type="component" value="Unplaced"/>
</dbReference>
<dbReference type="InterPro" id="IPR001222">
    <property type="entry name" value="Znf_TFIIS"/>
</dbReference>
<feature type="binding site" evidence="9">
    <location>
        <position position="4"/>
    </location>
    <ligand>
        <name>Zn(2+)</name>
        <dbReference type="ChEBI" id="CHEBI:29105"/>
        <label>1</label>
    </ligand>
</feature>
<evidence type="ECO:0000313" key="15">
    <source>
        <dbReference type="RefSeq" id="XP_014493022.1"/>
    </source>
</evidence>
<gene>
    <name evidence="14 15" type="primary">LOC106755389</name>
</gene>
<dbReference type="STRING" id="3916.A0A1S3TGY4"/>
<dbReference type="GO" id="GO:0008270">
    <property type="term" value="F:zinc ion binding"/>
    <property type="evidence" value="ECO:0007669"/>
    <property type="project" value="UniProtKB-KW"/>
</dbReference>
<dbReference type="GO" id="GO:0003676">
    <property type="term" value="F:nucleic acid binding"/>
    <property type="evidence" value="ECO:0007669"/>
    <property type="project" value="InterPro"/>
</dbReference>
<dbReference type="SUPFAM" id="SSF57783">
    <property type="entry name" value="Zinc beta-ribbon"/>
    <property type="match status" value="1"/>
</dbReference>
<keyword evidence="13" id="KW-1185">Reference proteome</keyword>
<keyword evidence="5 9" id="KW-0862">Zinc</keyword>
<feature type="binding site" evidence="9">
    <location>
        <position position="74"/>
    </location>
    <ligand>
        <name>Zn(2+)</name>
        <dbReference type="ChEBI" id="CHEBI:29105"/>
        <label>2</label>
    </ligand>
</feature>
<evidence type="ECO:0000256" key="9">
    <source>
        <dbReference type="PIRSR" id="PIRSR005586-1"/>
    </source>
</evidence>
<dbReference type="InterPro" id="IPR019761">
    <property type="entry name" value="DNA-dir_RNA_pol-M_15_CS"/>
</dbReference>